<evidence type="ECO:0000256" key="1">
    <source>
        <dbReference type="ARBA" id="ARBA00005771"/>
    </source>
</evidence>
<dbReference type="Pfam" id="PF00685">
    <property type="entry name" value="Sulfotransfer_1"/>
    <property type="match status" value="1"/>
</dbReference>
<sequence>PSFYGPCFDLPTTMLPLESPPTHPLHTSSAIRWYSGVIGYSTLTADMFPHEITPVEKSKNDELRSCFPGEDQFYQIGSKKFIMNSSYPDHAENFYNLELKDDDVWIVTYPRSGTTWTQEMMWLLTHDLDFEKAKTMRHGDKFLFIEQSILIGKDMKDKVKEKHKDDPKSLEFFKKMDILGYDAIKTLDSPRCIKSHLPLSILPPNLLDTAKVVYVARNPKDCAVSNFYHNQGGPGGFVGDFDQYWPLFKDGLLLFGPHIEHVKEGWERRDNPNILFLFYEDLKKDLPSMIRKMASFLGKYVSDNDVEALANHLSFENMKSIEESLGSPFPFKKEDNSKRQPHFRQGKVGYNDEYKNIGKRADEWLEELIETTGIPFPRTTK</sequence>
<dbReference type="Gene3D" id="3.40.50.300">
    <property type="entry name" value="P-loop containing nucleotide triphosphate hydrolases"/>
    <property type="match status" value="1"/>
</dbReference>
<dbReference type="InterPro" id="IPR027417">
    <property type="entry name" value="P-loop_NTPase"/>
</dbReference>
<gene>
    <name evidence="4" type="primary">SULT1C4_1</name>
    <name evidence="4" type="ORF">CM83_12331</name>
</gene>
<protein>
    <submittedName>
        <fullName evidence="4">Sulfotransferase 1C4</fullName>
    </submittedName>
</protein>
<reference evidence="4" key="2">
    <citation type="submission" date="2014-07" db="EMBL/GenBank/DDBJ databases">
        <authorList>
            <person name="Hull J."/>
        </authorList>
    </citation>
    <scope>NUCLEOTIDE SEQUENCE</scope>
</reference>
<accession>A0A0A9X351</accession>
<feature type="non-terminal residue" evidence="4">
    <location>
        <position position="1"/>
    </location>
</feature>
<dbReference type="SUPFAM" id="SSF52540">
    <property type="entry name" value="P-loop containing nucleoside triphosphate hydrolases"/>
    <property type="match status" value="1"/>
</dbReference>
<keyword evidence="2 4" id="KW-0808">Transferase</keyword>
<evidence type="ECO:0000259" key="3">
    <source>
        <dbReference type="Pfam" id="PF00685"/>
    </source>
</evidence>
<proteinExistence type="inferred from homology"/>
<name>A0A0A9X351_LYGHE</name>
<dbReference type="GO" id="GO:0008146">
    <property type="term" value="F:sulfotransferase activity"/>
    <property type="evidence" value="ECO:0007669"/>
    <property type="project" value="InterPro"/>
</dbReference>
<dbReference type="AlphaFoldDB" id="A0A0A9X351"/>
<comment type="similarity">
    <text evidence="1">Belongs to the sulfotransferase 1 family.</text>
</comment>
<feature type="domain" description="Sulfotransferase" evidence="3">
    <location>
        <begin position="101"/>
        <end position="350"/>
    </location>
</feature>
<evidence type="ECO:0000313" key="4">
    <source>
        <dbReference type="EMBL" id="JAG13203.1"/>
    </source>
</evidence>
<dbReference type="PANTHER" id="PTHR11783">
    <property type="entry name" value="SULFOTRANSFERASE SULT"/>
    <property type="match status" value="1"/>
</dbReference>
<evidence type="ECO:0000256" key="2">
    <source>
        <dbReference type="ARBA" id="ARBA00022679"/>
    </source>
</evidence>
<dbReference type="EMBL" id="GBHO01030401">
    <property type="protein sequence ID" value="JAG13203.1"/>
    <property type="molecule type" value="Transcribed_RNA"/>
</dbReference>
<organism evidence="4">
    <name type="scientific">Lygus hesperus</name>
    <name type="common">Western plant bug</name>
    <dbReference type="NCBI Taxonomy" id="30085"/>
    <lineage>
        <taxon>Eukaryota</taxon>
        <taxon>Metazoa</taxon>
        <taxon>Ecdysozoa</taxon>
        <taxon>Arthropoda</taxon>
        <taxon>Hexapoda</taxon>
        <taxon>Insecta</taxon>
        <taxon>Pterygota</taxon>
        <taxon>Neoptera</taxon>
        <taxon>Paraneoptera</taxon>
        <taxon>Hemiptera</taxon>
        <taxon>Heteroptera</taxon>
        <taxon>Panheteroptera</taxon>
        <taxon>Cimicomorpha</taxon>
        <taxon>Miridae</taxon>
        <taxon>Mirini</taxon>
        <taxon>Lygus</taxon>
    </lineage>
</organism>
<reference evidence="4" key="1">
    <citation type="journal article" date="2014" name="PLoS ONE">
        <title>Transcriptome-Based Identification of ABC Transporters in the Western Tarnished Plant Bug Lygus hesperus.</title>
        <authorList>
            <person name="Hull J.J."/>
            <person name="Chaney K."/>
            <person name="Geib S.M."/>
            <person name="Fabrick J.A."/>
            <person name="Brent C.S."/>
            <person name="Walsh D."/>
            <person name="Lavine L.C."/>
        </authorList>
    </citation>
    <scope>NUCLEOTIDE SEQUENCE</scope>
</reference>
<dbReference type="InterPro" id="IPR000863">
    <property type="entry name" value="Sulfotransferase_dom"/>
</dbReference>